<dbReference type="Pfam" id="PF03796">
    <property type="entry name" value="DnaB_C"/>
    <property type="match status" value="1"/>
</dbReference>
<proteinExistence type="predicted"/>
<dbReference type="Gene3D" id="3.40.50.300">
    <property type="entry name" value="P-loop containing nucleotide triphosphate hydrolases"/>
    <property type="match status" value="1"/>
</dbReference>
<name>A0A1I6EC77_9FIRM</name>
<dbReference type="SUPFAM" id="SSF52540">
    <property type="entry name" value="P-loop containing nucleoside triphosphate hydrolases"/>
    <property type="match status" value="1"/>
</dbReference>
<dbReference type="Pfam" id="PF08708">
    <property type="entry name" value="PriCT_1"/>
    <property type="match status" value="1"/>
</dbReference>
<evidence type="ECO:0000313" key="3">
    <source>
        <dbReference type="Proteomes" id="UP000199584"/>
    </source>
</evidence>
<accession>A0A1I6EC77</accession>
<evidence type="ECO:0000259" key="1">
    <source>
        <dbReference type="PROSITE" id="PS51199"/>
    </source>
</evidence>
<dbReference type="RefSeq" id="WP_092486941.1">
    <property type="nucleotide sequence ID" value="NZ_FOYM01000035.1"/>
</dbReference>
<dbReference type="GO" id="GO:0005524">
    <property type="term" value="F:ATP binding"/>
    <property type="evidence" value="ECO:0007669"/>
    <property type="project" value="InterPro"/>
</dbReference>
<dbReference type="SUPFAM" id="SSF56747">
    <property type="entry name" value="Prim-pol domain"/>
    <property type="match status" value="1"/>
</dbReference>
<dbReference type="STRING" id="39060.SAMN05660706_13531"/>
<dbReference type="GO" id="GO:0005829">
    <property type="term" value="C:cytosol"/>
    <property type="evidence" value="ECO:0007669"/>
    <property type="project" value="TreeGrafter"/>
</dbReference>
<keyword evidence="3" id="KW-1185">Reference proteome</keyword>
<feature type="domain" description="SF4 helicase" evidence="1">
    <location>
        <begin position="355"/>
        <end position="622"/>
    </location>
</feature>
<protein>
    <submittedName>
        <fullName evidence="2">Primase C terminal 1 (PriCT-1)</fullName>
    </submittedName>
</protein>
<dbReference type="Proteomes" id="UP000199584">
    <property type="component" value="Unassembled WGS sequence"/>
</dbReference>
<dbReference type="EMBL" id="FOYM01000035">
    <property type="protein sequence ID" value="SFR15353.1"/>
    <property type="molecule type" value="Genomic_DNA"/>
</dbReference>
<reference evidence="3" key="1">
    <citation type="submission" date="2016-10" db="EMBL/GenBank/DDBJ databases">
        <authorList>
            <person name="Varghese N."/>
            <person name="Submissions S."/>
        </authorList>
    </citation>
    <scope>NUCLEOTIDE SEQUENCE [LARGE SCALE GENOMIC DNA]</scope>
    <source>
        <strain evidence="3">DSM 3669</strain>
    </source>
</reference>
<sequence>MKNPDYCWCDVAIGGVNKRNNIVNITKFKVPIGKTDCYRTVYRYPEAFKQHFENKKTVAGYQGPVYADLFPIDIDDENLEQAHDNARRVLDRLAAAYDVDLQQVKCFFSGAKGFHIMIPTSMFGCYASPRLPVGFKKMAAALLQGINYDSSIYDTVRLFRLSNTINSKTGLYKIPLYAMEILHKETADILELAKEPRTIEPVDEISYNSQLAELFQKSIREEKKDDRLPAGALTKPKDAKLCYYAIMDGVGQGMRDNCALRLAVYWRKQGLADDMIMGIMRAWNQRNSPPLKEKDIEKAIHQAIERPYDYGCNDQILQQYCDNRCRFKKKQETKITADKIYTIEEARAKYEEYVQELEKRKINLGISIIDRAIRGIAPGEVCEVLARSGVGKTAFLINVIRSVALNQKTPTLFFSLEQPLAQIYERAAQITVRQEGQAIEKAVRAGDANARSLAKLVGMNFEKVYIVEEDFLTYEDLREFIQVAETEKVHEPVRLVCIDYLGRMRGERGSQYEVTSELAKQLKRLAKELDVAVLYLHQTNRSGKTGAEPITMDMARDSGVVEEAADFVLGLWRPDIDKPEAQKSESEELRVAVLKNRKGPLCQIGLDFNKKYLTIEDPNKRPLVAEEVPFKEGELPFE</sequence>
<dbReference type="Gene3D" id="3.90.920.10">
    <property type="entry name" value="DNA primase, PRIM domain"/>
    <property type="match status" value="1"/>
</dbReference>
<dbReference type="SMART" id="SM00942">
    <property type="entry name" value="PriCT_1"/>
    <property type="match status" value="1"/>
</dbReference>
<dbReference type="InterPro" id="IPR027417">
    <property type="entry name" value="P-loop_NTPase"/>
</dbReference>
<dbReference type="AlphaFoldDB" id="A0A1I6EC77"/>
<dbReference type="PANTHER" id="PTHR30153:SF2">
    <property type="entry name" value="REPLICATIVE DNA HELICASE"/>
    <property type="match status" value="1"/>
</dbReference>
<gene>
    <name evidence="2" type="ORF">SAMN05660706_13531</name>
</gene>
<dbReference type="GO" id="GO:0006260">
    <property type="term" value="P:DNA replication"/>
    <property type="evidence" value="ECO:0007669"/>
    <property type="project" value="InterPro"/>
</dbReference>
<dbReference type="PANTHER" id="PTHR30153">
    <property type="entry name" value="REPLICATIVE DNA HELICASE DNAB"/>
    <property type="match status" value="1"/>
</dbReference>
<evidence type="ECO:0000313" key="2">
    <source>
        <dbReference type="EMBL" id="SFR15353.1"/>
    </source>
</evidence>
<organism evidence="2 3">
    <name type="scientific">Desulfoscipio geothermicus DSM 3669</name>
    <dbReference type="NCBI Taxonomy" id="1121426"/>
    <lineage>
        <taxon>Bacteria</taxon>
        <taxon>Bacillati</taxon>
        <taxon>Bacillota</taxon>
        <taxon>Clostridia</taxon>
        <taxon>Eubacteriales</taxon>
        <taxon>Desulfallaceae</taxon>
        <taxon>Desulfoscipio</taxon>
    </lineage>
</organism>
<dbReference type="GO" id="GO:0003678">
    <property type="term" value="F:DNA helicase activity"/>
    <property type="evidence" value="ECO:0007669"/>
    <property type="project" value="InterPro"/>
</dbReference>
<dbReference type="OrthoDB" id="268750at2"/>
<dbReference type="PROSITE" id="PS51199">
    <property type="entry name" value="SF4_HELICASE"/>
    <property type="match status" value="1"/>
</dbReference>
<dbReference type="InterPro" id="IPR007694">
    <property type="entry name" value="DNA_helicase_DnaB-like_C"/>
</dbReference>
<dbReference type="InterPro" id="IPR014820">
    <property type="entry name" value="PriCT_1"/>
</dbReference>